<evidence type="ECO:0008006" key="7">
    <source>
        <dbReference type="Google" id="ProtNLM"/>
    </source>
</evidence>
<evidence type="ECO:0000259" key="1">
    <source>
        <dbReference type="Pfam" id="PF02055"/>
    </source>
</evidence>
<dbReference type="InterPro" id="IPR033452">
    <property type="entry name" value="GH30_C"/>
</dbReference>
<proteinExistence type="predicted"/>
<dbReference type="InterPro" id="IPR010730">
    <property type="entry name" value="HET"/>
</dbReference>
<dbReference type="InterPro" id="IPR013780">
    <property type="entry name" value="Glyco_hydro_b"/>
</dbReference>
<feature type="domain" description="Heterokaryon incompatibility" evidence="2">
    <location>
        <begin position="362"/>
        <end position="458"/>
    </location>
</feature>
<dbReference type="Pfam" id="PF02055">
    <property type="entry name" value="Glyco_hydro_30"/>
    <property type="match status" value="1"/>
</dbReference>
<comment type="caution">
    <text evidence="5">The sequence shown here is derived from an EMBL/GenBank/DDBJ whole genome shotgun (WGS) entry which is preliminary data.</text>
</comment>
<dbReference type="AlphaFoldDB" id="A0A9P4W7E5"/>
<dbReference type="OrthoDB" id="2012278at2759"/>
<dbReference type="EMBL" id="SWKU01000014">
    <property type="protein sequence ID" value="KAF3000668.1"/>
    <property type="molecule type" value="Genomic_DNA"/>
</dbReference>
<gene>
    <name evidence="5" type="ORF">E8E13_000651</name>
</gene>
<feature type="domain" description="Glycosyl hydrolase family 30 TIM-barrel" evidence="1">
    <location>
        <begin position="795"/>
        <end position="893"/>
    </location>
</feature>
<reference evidence="5" key="1">
    <citation type="submission" date="2019-04" db="EMBL/GenBank/DDBJ databases">
        <title>Sequencing of skin fungus with MAO and IRED activity.</title>
        <authorList>
            <person name="Marsaioli A.J."/>
            <person name="Bonatto J.M.C."/>
            <person name="Reis Junior O."/>
        </authorList>
    </citation>
    <scope>NUCLEOTIDE SEQUENCE</scope>
    <source>
        <strain evidence="5">30M1</strain>
    </source>
</reference>
<dbReference type="InterPro" id="IPR017853">
    <property type="entry name" value="GH"/>
</dbReference>
<evidence type="ECO:0000259" key="2">
    <source>
        <dbReference type="Pfam" id="PF06985"/>
    </source>
</evidence>
<dbReference type="InterPro" id="IPR016040">
    <property type="entry name" value="NAD(P)-bd_dom"/>
</dbReference>
<dbReference type="Gene3D" id="3.40.50.720">
    <property type="entry name" value="NAD(P)-binding Rossmann-like Domain"/>
    <property type="match status" value="1"/>
</dbReference>
<evidence type="ECO:0000313" key="6">
    <source>
        <dbReference type="Proteomes" id="UP000801428"/>
    </source>
</evidence>
<feature type="domain" description="Glycosyl hydrolase family 30 beta sandwich" evidence="4">
    <location>
        <begin position="1054"/>
        <end position="1143"/>
    </location>
</feature>
<dbReference type="Proteomes" id="UP000801428">
    <property type="component" value="Unassembled WGS sequence"/>
</dbReference>
<dbReference type="InterPro" id="IPR033453">
    <property type="entry name" value="Glyco_hydro_30_TIM-barrel"/>
</dbReference>
<dbReference type="SUPFAM" id="SSF51011">
    <property type="entry name" value="Glycosyl hydrolase domain"/>
    <property type="match status" value="1"/>
</dbReference>
<keyword evidence="6" id="KW-1185">Reference proteome</keyword>
<dbReference type="Gene3D" id="2.60.40.1180">
    <property type="entry name" value="Golgi alpha-mannosidase II"/>
    <property type="match status" value="1"/>
</dbReference>
<dbReference type="Pfam" id="PF06985">
    <property type="entry name" value="HET"/>
    <property type="match status" value="1"/>
</dbReference>
<evidence type="ECO:0000259" key="3">
    <source>
        <dbReference type="Pfam" id="PF13460"/>
    </source>
</evidence>
<dbReference type="SUPFAM" id="SSF51445">
    <property type="entry name" value="(Trans)glycosidases"/>
    <property type="match status" value="1"/>
</dbReference>
<dbReference type="SUPFAM" id="SSF51735">
    <property type="entry name" value="NAD(P)-binding Rossmann-fold domains"/>
    <property type="match status" value="1"/>
</dbReference>
<dbReference type="InterPro" id="IPR036291">
    <property type="entry name" value="NAD(P)-bd_dom_sf"/>
</dbReference>
<accession>A0A9P4W7E5</accession>
<dbReference type="PANTHER" id="PTHR10622">
    <property type="entry name" value="HET DOMAIN-CONTAINING PROTEIN"/>
    <property type="match status" value="1"/>
</dbReference>
<evidence type="ECO:0000259" key="4">
    <source>
        <dbReference type="Pfam" id="PF17189"/>
    </source>
</evidence>
<dbReference type="PANTHER" id="PTHR10622:SF13">
    <property type="entry name" value="NACHT DOMAIN-CONTAINING PROTEIN"/>
    <property type="match status" value="1"/>
</dbReference>
<name>A0A9P4W7E5_CURKU</name>
<dbReference type="Pfam" id="PF13460">
    <property type="entry name" value="NAD_binding_10"/>
    <property type="match status" value="1"/>
</dbReference>
<dbReference type="Gene3D" id="3.20.20.80">
    <property type="entry name" value="Glycosidases"/>
    <property type="match status" value="1"/>
</dbReference>
<protein>
    <recommendedName>
        <fullName evidence="7">Glycoside hydrolase family 30 protein</fullName>
    </recommendedName>
</protein>
<dbReference type="Pfam" id="PF17189">
    <property type="entry name" value="Glyco_hydro_30C"/>
    <property type="match status" value="1"/>
</dbReference>
<evidence type="ECO:0000313" key="5">
    <source>
        <dbReference type="EMBL" id="KAF3000668.1"/>
    </source>
</evidence>
<sequence length="1146" mass="128019">MAPPPVYMITAASGKIGKRLVVQLLSLPSKPHVVLPTSDASKLQSSLPDTLEQSRIHVVEGNIKDPRFMDELLKKHEVTGVSLALTGDDELFTTMNMLDSIQRSETVKHIVYISACEDYSIEAIERGSLQGQSGAHILVKYIVEAKLRHGLPSRGTPGGLSWTILGPSLFFDNDYISKEAILEQGIFPVPLGDKGVSRVDTADIALAAANSLEDDGRRWGGKKVMIGSLKTYTTSDLANVWSRGLGKKIKPIAADLDGFERAERDFAKVAGPAWGRDLRLMFETFADRGFYMNEVQYKEQVELLGKEPERYEDFVETTAKHCTNSHSRGNLTEQIINMRFLQFFDNGDYCLTRFPEESKPFYGILSHRWGATGDEITYEEIMDGTRRSITEDDLARPGFRKIQFCRQQAALDGLRYFWIDTCCIDKQNERELSHALNSMFYWYQQAARCYVYMSDVSSTVEQEPTQNSTFESSEWFTRGWTLQELLAPPSVVFYSQQGIRLGDKSSLSEQIQRATNIPIKALKGLSSMSAFSVEDRFRWAEGRHTTKPEDAAYCLLGIFNVRMTPIYADGEYDRLRSKAIEELKEKTKNERESEEFVAIGGACWSDLQALDGSSLQELDEDIRAYTAWLLQQGKSGSHRALQKMSVNAGIKMKNMLGDFNVHYNDEYGLYEKGMTWQEPWRRFKYHTSSFERAESPVKVTVDATVRHQTMIGGGCSGAFGVACDQTGSKGLSPSNQQLVSDYLFNENVGGLSILRNRVGSSPTDGILGGCPQTPSAPANYTGLGKNESTADSCQLKLTRQALTANPDLFIYADAWSAPGCFKTDATDIDGGLICGVRGSNCTYDWRQAYADYLVEYVKLYEEKGINVSLLGAYNEPDFNPVTYASMNSDGYQAADFLEILYPTVKKYREDLKVSCCDATGARQERNLLYELEQAGGGENYDIATWHNYQSMPERPFNTQGQPNLETEWSDGSGTFNTTWDTTGQLAEGLQWAIYMHQAFVYSDTSGYLHWWCAQDNPGNTTGSDAILVRLQGNTFEVSRRLWAFAGYFRFARPGSVRVDAISPAENLKVTAFENTNGTLAIPVINEAHFERQVEINLKGCQSNLGVAAAYLADNDHNNTMVGTYGVNGSVFMASVPPRSMTTFFLK</sequence>
<organism evidence="5 6">
    <name type="scientific">Curvularia kusanoi</name>
    <name type="common">Cochliobolus kusanoi</name>
    <dbReference type="NCBI Taxonomy" id="90978"/>
    <lineage>
        <taxon>Eukaryota</taxon>
        <taxon>Fungi</taxon>
        <taxon>Dikarya</taxon>
        <taxon>Ascomycota</taxon>
        <taxon>Pezizomycotina</taxon>
        <taxon>Dothideomycetes</taxon>
        <taxon>Pleosporomycetidae</taxon>
        <taxon>Pleosporales</taxon>
        <taxon>Pleosporineae</taxon>
        <taxon>Pleosporaceae</taxon>
        <taxon>Curvularia</taxon>
    </lineage>
</organism>
<feature type="domain" description="NAD(P)-binding" evidence="3">
    <location>
        <begin position="12"/>
        <end position="210"/>
    </location>
</feature>